<evidence type="ECO:0008006" key="9">
    <source>
        <dbReference type="Google" id="ProtNLM"/>
    </source>
</evidence>
<dbReference type="NCBIfam" id="TIGR01460">
    <property type="entry name" value="HAD-SF-IIA"/>
    <property type="match status" value="1"/>
</dbReference>
<comment type="caution">
    <text evidence="7">The sequence shown here is derived from an EMBL/GenBank/DDBJ whole genome shotgun (WGS) entry which is preliminary data.</text>
</comment>
<proteinExistence type="inferred from homology"/>
<comment type="cofactor">
    <cofactor evidence="5">
        <name>Mg(2+)</name>
        <dbReference type="ChEBI" id="CHEBI:18420"/>
    </cofactor>
    <text evidence="5">Divalent metal ions. Mg(2+) is the most effective.</text>
</comment>
<dbReference type="InterPro" id="IPR023214">
    <property type="entry name" value="HAD_sf"/>
</dbReference>
<dbReference type="Pfam" id="PF13242">
    <property type="entry name" value="Hydrolase_like"/>
    <property type="match status" value="1"/>
</dbReference>
<evidence type="ECO:0000256" key="2">
    <source>
        <dbReference type="PIRNR" id="PIRNR000915"/>
    </source>
</evidence>
<keyword evidence="5" id="KW-0460">Magnesium</keyword>
<evidence type="ECO:0000256" key="3">
    <source>
        <dbReference type="PIRSR" id="PIRSR000915-1"/>
    </source>
</evidence>
<comment type="similarity">
    <text evidence="2">Belongs to the HAD-like hydrolase superfamily.</text>
</comment>
<dbReference type="InterPro" id="IPR036412">
    <property type="entry name" value="HAD-like_sf"/>
</dbReference>
<feature type="active site" description="Proton donor" evidence="3">
    <location>
        <position position="26"/>
    </location>
</feature>
<organism evidence="7 8">
    <name type="scientific">Batillaria attramentaria</name>
    <dbReference type="NCBI Taxonomy" id="370345"/>
    <lineage>
        <taxon>Eukaryota</taxon>
        <taxon>Metazoa</taxon>
        <taxon>Spiralia</taxon>
        <taxon>Lophotrochozoa</taxon>
        <taxon>Mollusca</taxon>
        <taxon>Gastropoda</taxon>
        <taxon>Caenogastropoda</taxon>
        <taxon>Sorbeoconcha</taxon>
        <taxon>Cerithioidea</taxon>
        <taxon>Batillariidae</taxon>
        <taxon>Batillaria</taxon>
    </lineage>
</organism>
<evidence type="ECO:0000256" key="5">
    <source>
        <dbReference type="PIRSR" id="PIRSR000915-3"/>
    </source>
</evidence>
<feature type="compositionally biased region" description="Polar residues" evidence="6">
    <location>
        <begin position="277"/>
        <end position="291"/>
    </location>
</feature>
<feature type="binding site" evidence="4">
    <location>
        <position position="219"/>
    </location>
    <ligand>
        <name>substrate</name>
    </ligand>
</feature>
<name>A0ABD0KWS1_9CAEN</name>
<dbReference type="InterPro" id="IPR006357">
    <property type="entry name" value="HAD-SF_hydro_IIA"/>
</dbReference>
<evidence type="ECO:0000256" key="6">
    <source>
        <dbReference type="SAM" id="MobiDB-lite"/>
    </source>
</evidence>
<keyword evidence="5" id="KW-0479">Metal-binding</keyword>
<accession>A0ABD0KWS1</accession>
<dbReference type="NCBIfam" id="TIGR01452">
    <property type="entry name" value="PGP_euk"/>
    <property type="match status" value="1"/>
</dbReference>
<sequence>MACHRLTKSSGKALLNGVDNFLFGCNGVLWDARGVIPESLETVATLKNLGKRVFFITNDSTRSRQGFVEKFQHHGFPGIAQLDEIMCTAHFAAKYLHDLKFKDKVFLVGCPAMGTELDAVGIRHIGIGPYPYEGSIKEWLIMNLDPEVKCVLVGYDSEVSYMKSMHASTYLQQPDCLFLATSEDTHVPVSDTQVCIPDAGTMVQAVSLPSERVPTILGKPQHHMFDLLRETHNLDPARTVIVGDNLDTDIGLAKACGLKSLLVLTGVTAESELPQGMQDTQAEPKNTSPSNLPDLYTPRVADLASFV</sequence>
<dbReference type="Gene3D" id="3.40.50.1000">
    <property type="entry name" value="HAD superfamily/HAD-like"/>
    <property type="match status" value="2"/>
</dbReference>
<dbReference type="EMBL" id="JACVVK020000114">
    <property type="protein sequence ID" value="KAK7491506.1"/>
    <property type="molecule type" value="Genomic_DNA"/>
</dbReference>
<dbReference type="PANTHER" id="PTHR19288">
    <property type="entry name" value="4-NITROPHENYLPHOSPHATASE-RELATED"/>
    <property type="match status" value="1"/>
</dbReference>
<feature type="region of interest" description="Disordered" evidence="6">
    <location>
        <begin position="273"/>
        <end position="295"/>
    </location>
</feature>
<evidence type="ECO:0000256" key="4">
    <source>
        <dbReference type="PIRSR" id="PIRSR000915-2"/>
    </source>
</evidence>
<evidence type="ECO:0000256" key="1">
    <source>
        <dbReference type="ARBA" id="ARBA00022801"/>
    </source>
</evidence>
<keyword evidence="8" id="KW-1185">Reference proteome</keyword>
<dbReference type="SUPFAM" id="SSF56784">
    <property type="entry name" value="HAD-like"/>
    <property type="match status" value="1"/>
</dbReference>
<dbReference type="PIRSF" id="PIRSF000915">
    <property type="entry name" value="PGP-type_phosphatase"/>
    <property type="match status" value="1"/>
</dbReference>
<evidence type="ECO:0000313" key="7">
    <source>
        <dbReference type="EMBL" id="KAK7491506.1"/>
    </source>
</evidence>
<protein>
    <recommendedName>
        <fullName evidence="9">4-nitrophenylphosphatase</fullName>
    </recommendedName>
</protein>
<dbReference type="Proteomes" id="UP001519460">
    <property type="component" value="Unassembled WGS sequence"/>
</dbReference>
<dbReference type="PANTHER" id="PTHR19288:SF93">
    <property type="entry name" value="FI11325P-RELATED"/>
    <property type="match status" value="1"/>
</dbReference>
<dbReference type="AlphaFoldDB" id="A0ABD0KWS1"/>
<dbReference type="InterPro" id="IPR006349">
    <property type="entry name" value="PGP_euk"/>
</dbReference>
<keyword evidence="1 2" id="KW-0378">Hydrolase</keyword>
<dbReference type="Pfam" id="PF13344">
    <property type="entry name" value="Hydrolase_6"/>
    <property type="match status" value="1"/>
</dbReference>
<gene>
    <name evidence="7" type="ORF">BaRGS_00017335</name>
</gene>
<feature type="binding site" evidence="5">
    <location>
        <position position="244"/>
    </location>
    <ligand>
        <name>Mg(2+)</name>
        <dbReference type="ChEBI" id="CHEBI:18420"/>
    </ligand>
</feature>
<reference evidence="7 8" key="1">
    <citation type="journal article" date="2023" name="Sci. Data">
        <title>Genome assembly of the Korean intertidal mud-creeper Batillaria attramentaria.</title>
        <authorList>
            <person name="Patra A.K."/>
            <person name="Ho P.T."/>
            <person name="Jun S."/>
            <person name="Lee S.J."/>
            <person name="Kim Y."/>
            <person name="Won Y.J."/>
        </authorList>
    </citation>
    <scope>NUCLEOTIDE SEQUENCE [LARGE SCALE GENOMIC DNA]</scope>
    <source>
        <strain evidence="7">Wonlab-2016</strain>
    </source>
</reference>
<dbReference type="GO" id="GO:0016787">
    <property type="term" value="F:hydrolase activity"/>
    <property type="evidence" value="ECO:0007669"/>
    <property type="project" value="UniProtKB-KW"/>
</dbReference>
<evidence type="ECO:0000313" key="8">
    <source>
        <dbReference type="Proteomes" id="UP001519460"/>
    </source>
</evidence>